<dbReference type="Gene3D" id="3.10.129.130">
    <property type="match status" value="1"/>
</dbReference>
<protein>
    <submittedName>
        <fullName evidence="1">Protein AbiQ</fullName>
    </submittedName>
</protein>
<comment type="caution">
    <text evidence="1">The sequence shown here is derived from an EMBL/GenBank/DDBJ whole genome shotgun (WGS) entry which is preliminary data.</text>
</comment>
<dbReference type="Pfam" id="PF13958">
    <property type="entry name" value="ToxN_toxin"/>
    <property type="match status" value="1"/>
</dbReference>
<sequence length="211" mass="25132">MVEYEKIGLYRIDIDYVKYLHDKDSQVFYTSQDNYYKKPYLGLIANLNGYKYCIPLTSRKPHHRNWKNVTPHNYIIYEIVKKRELQHGDIYKQLGNTDKYKKILSVLEIRKMIPVKNGLYKYIDFNEIDNSDGYRDLLYKEYNFIKKIKNSILSKAEKLYNDQINTGIIGKCYCNFSILEEAMKNYRVISDAELEVAVTDIKKSTDKQKTK</sequence>
<gene>
    <name evidence="1" type="ORF">J2Z53_001371</name>
</gene>
<dbReference type="InterPro" id="IPR053735">
    <property type="entry name" value="Type_III_TA_endoRNase"/>
</dbReference>
<dbReference type="RefSeq" id="WP_209796685.1">
    <property type="nucleotide sequence ID" value="NZ_JAGGJZ010000003.1"/>
</dbReference>
<reference evidence="1 2" key="1">
    <citation type="submission" date="2021-03" db="EMBL/GenBank/DDBJ databases">
        <title>Genomic Encyclopedia of Type Strains, Phase IV (KMG-IV): sequencing the most valuable type-strain genomes for metagenomic binning, comparative biology and taxonomic classification.</title>
        <authorList>
            <person name="Goeker M."/>
        </authorList>
    </citation>
    <scope>NUCLEOTIDE SEQUENCE [LARGE SCALE GENOMIC DNA]</scope>
    <source>
        <strain evidence="1 2">DSM 3984</strain>
    </source>
</reference>
<organism evidence="1 2">
    <name type="scientific">Clostridium moniliforme</name>
    <dbReference type="NCBI Taxonomy" id="39489"/>
    <lineage>
        <taxon>Bacteria</taxon>
        <taxon>Bacillati</taxon>
        <taxon>Bacillota</taxon>
        <taxon>Clostridia</taxon>
        <taxon>Eubacteriales</taxon>
        <taxon>Clostridiaceae</taxon>
        <taxon>Clostridium</taxon>
    </lineage>
</organism>
<accession>A0ABS4F0L4</accession>
<dbReference type="Proteomes" id="UP000783390">
    <property type="component" value="Unassembled WGS sequence"/>
</dbReference>
<evidence type="ECO:0000313" key="2">
    <source>
        <dbReference type="Proteomes" id="UP000783390"/>
    </source>
</evidence>
<proteinExistence type="predicted"/>
<name>A0ABS4F0L4_9CLOT</name>
<dbReference type="EMBL" id="JAGGJZ010000003">
    <property type="protein sequence ID" value="MBP1889788.1"/>
    <property type="molecule type" value="Genomic_DNA"/>
</dbReference>
<evidence type="ECO:0000313" key="1">
    <source>
        <dbReference type="EMBL" id="MBP1889788.1"/>
    </source>
</evidence>
<keyword evidence="2" id="KW-1185">Reference proteome</keyword>
<dbReference type="InterPro" id="IPR025911">
    <property type="entry name" value="ToxN/AbiQ_toxin"/>
</dbReference>